<feature type="transmembrane region" description="Helical" evidence="1">
    <location>
        <begin position="215"/>
        <end position="243"/>
    </location>
</feature>
<gene>
    <name evidence="2" type="ORF">D1639_04225</name>
</gene>
<feature type="transmembrane region" description="Helical" evidence="1">
    <location>
        <begin position="255"/>
        <end position="275"/>
    </location>
</feature>
<dbReference type="InterPro" id="IPR010540">
    <property type="entry name" value="CmpB_TMEM229"/>
</dbReference>
<keyword evidence="1" id="KW-1133">Transmembrane helix</keyword>
<evidence type="ECO:0000256" key="1">
    <source>
        <dbReference type="SAM" id="Phobius"/>
    </source>
</evidence>
<feature type="transmembrane region" description="Helical" evidence="1">
    <location>
        <begin position="97"/>
        <end position="122"/>
    </location>
</feature>
<proteinExistence type="predicted"/>
<reference evidence="2" key="1">
    <citation type="submission" date="2018-08" db="EMBL/GenBank/DDBJ databases">
        <title>Murine metabolic-syndrome-specific gut microbial biobank.</title>
        <authorList>
            <person name="Liu C."/>
        </authorList>
    </citation>
    <scope>NUCLEOTIDE SEQUENCE [LARGE SCALE GENOMIC DNA]</scope>
    <source>
        <strain evidence="2">Z82</strain>
    </source>
</reference>
<dbReference type="AlphaFoldDB" id="A0A7C9NZ43"/>
<protein>
    <submittedName>
        <fullName evidence="2">Uncharacterized protein</fullName>
    </submittedName>
</protein>
<sequence length="276" mass="29490">MRERVGTDGGASALRCAAVSLACPGGRALCMPSDGAREGGADLAAAAVPVALAAHLFAQRALRRGAYVVWQLSRLQEGLVAVLAAGGMATRDFRRSLLMYFCLFSIVGHWMEVGFCLLVKWGVLLGTYDPASAVWRNLLNPFPIYGVGMVACALVLFPALAKIRRTVGGFGLALLLSFALNTLVCSGLELGLGLLQNQPDPSGVYPLWDYTSMPFNFMGQICLQNSLAFGAVSSLMAWVAFPVLHMAYLRLPEHVKRICATVVATLFLLAGCLYAV</sequence>
<evidence type="ECO:0000313" key="2">
    <source>
        <dbReference type="EMBL" id="NBI34250.1"/>
    </source>
</evidence>
<keyword evidence="1" id="KW-0812">Transmembrane</keyword>
<dbReference type="EMBL" id="QWKH01000019">
    <property type="protein sequence ID" value="NBI34250.1"/>
    <property type="molecule type" value="Genomic_DNA"/>
</dbReference>
<organism evidence="2">
    <name type="scientific">Muribaculaceae bacterium Z82</name>
    <dbReference type="NCBI Taxonomy" id="2304548"/>
    <lineage>
        <taxon>Bacteria</taxon>
        <taxon>Pseudomonadati</taxon>
        <taxon>Bacteroidota</taxon>
        <taxon>Bacteroidia</taxon>
        <taxon>Bacteroidales</taxon>
        <taxon>Muribaculaceae</taxon>
    </lineage>
</organism>
<keyword evidence="1" id="KW-0472">Membrane</keyword>
<accession>A0A7C9NZ43</accession>
<dbReference type="Pfam" id="PF06541">
    <property type="entry name" value="ABC_trans_CmpB"/>
    <property type="match status" value="1"/>
</dbReference>
<feature type="transmembrane region" description="Helical" evidence="1">
    <location>
        <begin position="172"/>
        <end position="195"/>
    </location>
</feature>
<comment type="caution">
    <text evidence="2">The sequence shown here is derived from an EMBL/GenBank/DDBJ whole genome shotgun (WGS) entry which is preliminary data.</text>
</comment>
<name>A0A7C9NZ43_9BACT</name>
<feature type="transmembrane region" description="Helical" evidence="1">
    <location>
        <begin position="142"/>
        <end position="160"/>
    </location>
</feature>